<proteinExistence type="predicted"/>
<dbReference type="InterPro" id="IPR045465">
    <property type="entry name" value="Trans_reg_dom"/>
</dbReference>
<comment type="caution">
    <text evidence="2">The sequence shown here is derived from an EMBL/GenBank/DDBJ whole genome shotgun (WGS) entry which is preliminary data.</text>
</comment>
<dbReference type="Proteomes" id="UP000560131">
    <property type="component" value="Unassembled WGS sequence"/>
</dbReference>
<organism evidence="2 3">
    <name type="scientific">Sphingomonas endophytica</name>
    <dbReference type="NCBI Taxonomy" id="869719"/>
    <lineage>
        <taxon>Bacteria</taxon>
        <taxon>Pseudomonadati</taxon>
        <taxon>Pseudomonadota</taxon>
        <taxon>Alphaproteobacteria</taxon>
        <taxon>Sphingomonadales</taxon>
        <taxon>Sphingomonadaceae</taxon>
        <taxon>Sphingomonas</taxon>
    </lineage>
</organism>
<accession>A0ABR6N2C6</accession>
<dbReference type="EMBL" id="JACIJN010000002">
    <property type="protein sequence ID" value="MBB5724689.1"/>
    <property type="molecule type" value="Genomic_DNA"/>
</dbReference>
<feature type="domain" description="Transcriptional regulator-like" evidence="1">
    <location>
        <begin position="15"/>
        <end position="74"/>
    </location>
</feature>
<name>A0ABR6N2C6_9SPHN</name>
<reference evidence="2 3" key="1">
    <citation type="submission" date="2020-08" db="EMBL/GenBank/DDBJ databases">
        <title>Genomic Encyclopedia of Type Strains, Phase IV (KMG-IV): sequencing the most valuable type-strain genomes for metagenomic binning, comparative biology and taxonomic classification.</title>
        <authorList>
            <person name="Goeker M."/>
        </authorList>
    </citation>
    <scope>NUCLEOTIDE SEQUENCE [LARGE SCALE GENOMIC DNA]</scope>
    <source>
        <strain evidence="2 3">DSM 101535</strain>
    </source>
</reference>
<evidence type="ECO:0000259" key="1">
    <source>
        <dbReference type="Pfam" id="PF20109"/>
    </source>
</evidence>
<gene>
    <name evidence="2" type="ORF">FHS97_000597</name>
</gene>
<keyword evidence="3" id="KW-1185">Reference proteome</keyword>
<sequence length="94" mass="10760">MLRWQERGDAMPNIDWRTPATYAHARNISTAGFAWEFLRRDPEYRRDFRRVKASPRGTVEAQAAFTDRWGLRFPGRPGPARRRGTAVLVACAAA</sequence>
<dbReference type="RefSeq" id="WP_425506276.1">
    <property type="nucleotide sequence ID" value="NZ_BAABAR010000007.1"/>
</dbReference>
<protein>
    <recommendedName>
        <fullName evidence="1">Transcriptional regulator-like domain-containing protein</fullName>
    </recommendedName>
</protein>
<evidence type="ECO:0000313" key="2">
    <source>
        <dbReference type="EMBL" id="MBB5724689.1"/>
    </source>
</evidence>
<dbReference type="Pfam" id="PF20109">
    <property type="entry name" value="Trans_reg_dom"/>
    <property type="match status" value="1"/>
</dbReference>
<evidence type="ECO:0000313" key="3">
    <source>
        <dbReference type="Proteomes" id="UP000560131"/>
    </source>
</evidence>